<feature type="compositionally biased region" description="Low complexity" evidence="1">
    <location>
        <begin position="269"/>
        <end position="294"/>
    </location>
</feature>
<evidence type="ECO:0000256" key="1">
    <source>
        <dbReference type="SAM" id="MobiDB-lite"/>
    </source>
</evidence>
<proteinExistence type="predicted"/>
<accession>A0A1L7W024</accession>
<feature type="region of interest" description="Disordered" evidence="1">
    <location>
        <begin position="214"/>
        <end position="323"/>
    </location>
</feature>
<keyword evidence="3" id="KW-1185">Reference proteome</keyword>
<sequence>MEPLGAFASIVTIVALIRPTAKLVKSLKGITSDDGYVSKEVFRMVKRIQGSATSIDIGLEALKCHSSTLEKMQQTQSKVLQSIIDNKSLDIIVSGTESIRKQMSDTTRDLNDMRERPRIIKKIDWLLRNKMEVESLFPEMQLVVACLSLVCPIIRIEIDKYILKKSSGEVAQCLKQEIKSLLRQLEIVEEQLSMDDDLYFEAATKPLLRLAQSVRRSSSARRPQGAPSGRRSPVPEETFLSPAPSRTPQPSPRARRPKPQSDPVPCEVPSEATRHTSSSSESSRPRSAVPSSSPQTPDTPATPQSPDAPKSPRIDTSARTVGSREGIVRAIQGHIINHGKAIPVKSAMIDNLGSFNYISVKTATQLGLDIQELDPGEHSQTHDGAHERILPGKVIGKVTGVGWRKAGWRKPIPAEFLVKDSYRGRMYEHVAFGMIFASDFDAAGGGS</sequence>
<gene>
    <name evidence="2" type="ORF">FPRO_15072</name>
</gene>
<protein>
    <submittedName>
        <fullName evidence="2">Uncharacterized protein</fullName>
    </submittedName>
</protein>
<dbReference type="VEuPathDB" id="FungiDB:FPRO_15072"/>
<comment type="caution">
    <text evidence="2">The sequence shown here is derived from an EMBL/GenBank/DDBJ whole genome shotgun (WGS) entry which is preliminary data.</text>
</comment>
<evidence type="ECO:0000313" key="3">
    <source>
        <dbReference type="Proteomes" id="UP000183971"/>
    </source>
</evidence>
<dbReference type="Proteomes" id="UP000183971">
    <property type="component" value="Unassembled WGS sequence"/>
</dbReference>
<name>A0A1L7W024_FUSPR</name>
<dbReference type="GeneID" id="42059929"/>
<evidence type="ECO:0000313" key="2">
    <source>
        <dbReference type="EMBL" id="CZR45752.1"/>
    </source>
</evidence>
<dbReference type="AlphaFoldDB" id="A0A1L7W024"/>
<organism evidence="2 3">
    <name type="scientific">Fusarium proliferatum (strain ET1)</name>
    <name type="common">Orchid endophyte fungus</name>
    <dbReference type="NCBI Taxonomy" id="1227346"/>
    <lineage>
        <taxon>Eukaryota</taxon>
        <taxon>Fungi</taxon>
        <taxon>Dikarya</taxon>
        <taxon>Ascomycota</taxon>
        <taxon>Pezizomycotina</taxon>
        <taxon>Sordariomycetes</taxon>
        <taxon>Hypocreomycetidae</taxon>
        <taxon>Hypocreales</taxon>
        <taxon>Nectriaceae</taxon>
        <taxon>Fusarium</taxon>
        <taxon>Fusarium fujikuroi species complex</taxon>
    </lineage>
</organism>
<dbReference type="EMBL" id="FJOF01000009">
    <property type="protein sequence ID" value="CZR45752.1"/>
    <property type="molecule type" value="Genomic_DNA"/>
</dbReference>
<dbReference type="RefSeq" id="XP_031086286.1">
    <property type="nucleotide sequence ID" value="XM_031220648.1"/>
</dbReference>
<feature type="compositionally biased region" description="Polar residues" evidence="1">
    <location>
        <begin position="295"/>
        <end position="305"/>
    </location>
</feature>
<reference evidence="3" key="1">
    <citation type="journal article" date="2016" name="Genome Biol. Evol.">
        <title>Comparative 'omics' of the Fusarium fujikuroi species complex highlights differences in genetic potential and metabolite synthesis.</title>
        <authorList>
            <person name="Niehaus E.-M."/>
            <person name="Muensterkoetter M."/>
            <person name="Proctor R.H."/>
            <person name="Brown D.W."/>
            <person name="Sharon A."/>
            <person name="Idan Y."/>
            <person name="Oren-Young L."/>
            <person name="Sieber C.M."/>
            <person name="Novak O."/>
            <person name="Pencik A."/>
            <person name="Tarkowska D."/>
            <person name="Hromadova K."/>
            <person name="Freeman S."/>
            <person name="Maymon M."/>
            <person name="Elazar M."/>
            <person name="Youssef S.A."/>
            <person name="El-Shabrawy E.S.M."/>
            <person name="Shalaby A.B.A."/>
            <person name="Houterman P."/>
            <person name="Brock N.L."/>
            <person name="Burkhardt I."/>
            <person name="Tsavkelova E.A."/>
            <person name="Dickschat J.S."/>
            <person name="Galuszka P."/>
            <person name="Gueldener U."/>
            <person name="Tudzynski B."/>
        </authorList>
    </citation>
    <scope>NUCLEOTIDE SEQUENCE [LARGE SCALE GENOMIC DNA]</scope>
    <source>
        <strain evidence="3">ET1</strain>
    </source>
</reference>